<feature type="compositionally biased region" description="Basic and acidic residues" evidence="2">
    <location>
        <begin position="53"/>
        <end position="66"/>
    </location>
</feature>
<feature type="domain" description="SGNH hydrolase-type esterase" evidence="3">
    <location>
        <begin position="4"/>
        <end position="189"/>
    </location>
</feature>
<dbReference type="SUPFAM" id="SSF52266">
    <property type="entry name" value="SGNH hydrolase"/>
    <property type="match status" value="1"/>
</dbReference>
<evidence type="ECO:0000313" key="5">
    <source>
        <dbReference type="Proteomes" id="UP001353952"/>
    </source>
</evidence>
<feature type="region of interest" description="Disordered" evidence="2">
    <location>
        <begin position="41"/>
        <end position="66"/>
    </location>
</feature>
<protein>
    <submittedName>
        <fullName evidence="4">FG-GAP-like repeat-containing protein</fullName>
    </submittedName>
</protein>
<dbReference type="Gene3D" id="3.40.50.1110">
    <property type="entry name" value="SGNH hydrolase"/>
    <property type="match status" value="1"/>
</dbReference>
<dbReference type="EMBL" id="JAYXNZ010000002">
    <property type="protein sequence ID" value="MEC7051350.1"/>
    <property type="molecule type" value="Genomic_DNA"/>
</dbReference>
<dbReference type="SUPFAM" id="SSF69318">
    <property type="entry name" value="Integrin alpha N-terminal domain"/>
    <property type="match status" value="1"/>
</dbReference>
<evidence type="ECO:0000256" key="1">
    <source>
        <dbReference type="ARBA" id="ARBA00022729"/>
    </source>
</evidence>
<reference evidence="4 5" key="1">
    <citation type="submission" date="2024-01" db="EMBL/GenBank/DDBJ databases">
        <title>Genome analysis.</title>
        <authorList>
            <person name="Zhang K."/>
        </authorList>
    </citation>
    <scope>NUCLEOTIDE SEQUENCE [LARGE SCALE GENOMIC DNA]</scope>
    <source>
        <strain evidence="4 5">CGMCC 4.1753</strain>
    </source>
</reference>
<comment type="caution">
    <text evidence="4">The sequence shown here is derived from an EMBL/GenBank/DDBJ whole genome shotgun (WGS) entry which is preliminary data.</text>
</comment>
<dbReference type="InterPro" id="IPR036514">
    <property type="entry name" value="SGNH_hydro_sf"/>
</dbReference>
<dbReference type="RefSeq" id="WP_327785343.1">
    <property type="nucleotide sequence ID" value="NZ_JAYXNZ010000002.1"/>
</dbReference>
<feature type="region of interest" description="Disordered" evidence="2">
    <location>
        <begin position="245"/>
        <end position="264"/>
    </location>
</feature>
<dbReference type="InterPro" id="IPR013517">
    <property type="entry name" value="FG-GAP"/>
</dbReference>
<dbReference type="Gene3D" id="2.130.10.130">
    <property type="entry name" value="Integrin alpha, N-terminal"/>
    <property type="match status" value="1"/>
</dbReference>
<dbReference type="Pfam" id="PF13517">
    <property type="entry name" value="FG-GAP_3"/>
    <property type="match status" value="2"/>
</dbReference>
<dbReference type="CDD" id="cd01833">
    <property type="entry name" value="XynB_like"/>
    <property type="match status" value="1"/>
</dbReference>
<keyword evidence="1" id="KW-0732">Signal</keyword>
<dbReference type="PANTHER" id="PTHR30383">
    <property type="entry name" value="THIOESTERASE 1/PROTEASE 1/LYSOPHOSPHOLIPASE L1"/>
    <property type="match status" value="1"/>
</dbReference>
<evidence type="ECO:0000259" key="3">
    <source>
        <dbReference type="Pfam" id="PF13472"/>
    </source>
</evidence>
<evidence type="ECO:0000256" key="2">
    <source>
        <dbReference type="SAM" id="MobiDB-lite"/>
    </source>
</evidence>
<dbReference type="Proteomes" id="UP001353952">
    <property type="component" value="Unassembled WGS sequence"/>
</dbReference>
<dbReference type="InterPro" id="IPR013830">
    <property type="entry name" value="SGNH_hydro"/>
</dbReference>
<evidence type="ECO:0000313" key="4">
    <source>
        <dbReference type="EMBL" id="MEC7051350.1"/>
    </source>
</evidence>
<organism evidence="4 5">
    <name type="scientific">Streptomyces violaceochromogenes</name>
    <dbReference type="NCBI Taxonomy" id="67377"/>
    <lineage>
        <taxon>Bacteria</taxon>
        <taxon>Bacillati</taxon>
        <taxon>Actinomycetota</taxon>
        <taxon>Actinomycetes</taxon>
        <taxon>Kitasatosporales</taxon>
        <taxon>Streptomycetaceae</taxon>
        <taxon>Streptomyces</taxon>
    </lineage>
</organism>
<keyword evidence="5" id="KW-1185">Reference proteome</keyword>
<dbReference type="InterPro" id="IPR028994">
    <property type="entry name" value="Integrin_alpha_N"/>
</dbReference>
<name>A0ABU6LPG3_9ACTN</name>
<gene>
    <name evidence="4" type="ORF">RFN57_03385</name>
</gene>
<dbReference type="PANTHER" id="PTHR30383:SF5">
    <property type="entry name" value="SGNH HYDROLASE-TYPE ESTERASE DOMAIN-CONTAINING PROTEIN"/>
    <property type="match status" value="1"/>
</dbReference>
<dbReference type="Pfam" id="PF13472">
    <property type="entry name" value="Lipase_GDSL_2"/>
    <property type="match status" value="1"/>
</dbReference>
<accession>A0ABU6LPG3</accession>
<sequence>MPAGDSISNGVNSTHGDGYRAEFEQSTQYKYVSDDTGLLQKRDVDMVGSQRSGKTDGADHDHEGHPGYRIDQIARVLDCTVEAYRPNMVTLMAGTNDMNQDHELAAAPERLGALIDQILRDAPEATILVATLVPSTKPGMQAKIDRYNAELPRIVEQRQRQGEHVRLVSMGALTTEDVDGSHPDDEGYRKVAQAFAEALLRVEDEGWLREPVPGTSSRCDDAGDPNVEEGSAAGPGWRALGVVAPGMTSPQGRTDVADIDGDGGDDYIRVPDNGRMRIALNTPAEPGKPHWVEVGSDFDIDNRDEAESLRFADLTGDGRDDLVEVRPTGSSTEILIHYVNEGVRSGRVTWSGAVLAVNAKAAGVPREAVRFADVNGDRRDDYLRVGDSGAVHAYINHPAANGGYRFEEILNWAPGVSYGSRDKLRLADVNGDGKADYLMVGSTGAVHAYVNDGGRGAGGFTEHRYFVNETDYPGEKSTFRDISGDGKADYIVVYDGGAVRCWLNRGSNV</sequence>
<dbReference type="InterPro" id="IPR051532">
    <property type="entry name" value="Ester_Hydrolysis_Enzymes"/>
</dbReference>
<feature type="region of interest" description="Disordered" evidence="2">
    <location>
        <begin position="211"/>
        <end position="236"/>
    </location>
</feature>
<proteinExistence type="predicted"/>